<dbReference type="Proteomes" id="UP000594800">
    <property type="component" value="Chromosome"/>
</dbReference>
<evidence type="ECO:0000256" key="1">
    <source>
        <dbReference type="ARBA" id="ARBA00010577"/>
    </source>
</evidence>
<comment type="similarity">
    <text evidence="1 5">Belongs to the FlgD family.</text>
</comment>
<dbReference type="EMBL" id="CP064942">
    <property type="protein sequence ID" value="QPH53075.1"/>
    <property type="molecule type" value="Genomic_DNA"/>
</dbReference>
<evidence type="ECO:0000256" key="6">
    <source>
        <dbReference type="SAM" id="MobiDB-lite"/>
    </source>
</evidence>
<accession>A0A7S9QBT0</accession>
<dbReference type="AlphaFoldDB" id="A0A7S9QBT0"/>
<reference evidence="7 8" key="1">
    <citation type="submission" date="2020-11" db="EMBL/GenBank/DDBJ databases">
        <title>Description of Pontivivens ytuae sp. nov. isolated from deep sea sediment of Mariana Trench.</title>
        <authorList>
            <person name="Wang Z."/>
            <person name="Sun Q.-L."/>
            <person name="Xu X.-D."/>
            <person name="Tang Y.-Z."/>
            <person name="Zhang J."/>
        </authorList>
    </citation>
    <scope>NUCLEOTIDE SEQUENCE [LARGE SCALE GENOMIC DNA]</scope>
    <source>
        <strain evidence="7 8">MT2928</strain>
    </source>
</reference>
<evidence type="ECO:0000256" key="4">
    <source>
        <dbReference type="ARBA" id="ARBA00024746"/>
    </source>
</evidence>
<comment type="function">
    <text evidence="4 5">Required for flagellar hook formation. May act as a scaffolding protein.</text>
</comment>
<keyword evidence="8" id="KW-1185">Reference proteome</keyword>
<feature type="region of interest" description="Disordered" evidence="6">
    <location>
        <begin position="1"/>
        <end position="21"/>
    </location>
</feature>
<dbReference type="KEGG" id="poz:I0K15_14885"/>
<dbReference type="Pfam" id="PF03963">
    <property type="entry name" value="FlgD"/>
    <property type="match status" value="1"/>
</dbReference>
<gene>
    <name evidence="7" type="primary">flgD</name>
    <name evidence="7" type="ORF">I0K15_14885</name>
</gene>
<keyword evidence="7" id="KW-0282">Flagellum</keyword>
<evidence type="ECO:0000256" key="2">
    <source>
        <dbReference type="ARBA" id="ARBA00016013"/>
    </source>
</evidence>
<protein>
    <recommendedName>
        <fullName evidence="2 5">Basal-body rod modification protein FlgD</fullName>
    </recommendedName>
</protein>
<dbReference type="GO" id="GO:0044781">
    <property type="term" value="P:bacterial-type flagellum organization"/>
    <property type="evidence" value="ECO:0007669"/>
    <property type="project" value="UniProtKB-UniRule"/>
</dbReference>
<organism evidence="7 8">
    <name type="scientific">Pontivivens ytuae</name>
    <dbReference type="NCBI Taxonomy" id="2789856"/>
    <lineage>
        <taxon>Bacteria</taxon>
        <taxon>Pseudomonadati</taxon>
        <taxon>Pseudomonadota</taxon>
        <taxon>Alphaproteobacteria</taxon>
        <taxon>Rhodobacterales</taxon>
        <taxon>Paracoccaceae</taxon>
        <taxon>Pontivivens</taxon>
    </lineage>
</organism>
<keyword evidence="7" id="KW-0966">Cell projection</keyword>
<dbReference type="RefSeq" id="WP_196102286.1">
    <property type="nucleotide sequence ID" value="NZ_CP064942.1"/>
</dbReference>
<name>A0A7S9QBT0_9RHOB</name>
<evidence type="ECO:0000313" key="8">
    <source>
        <dbReference type="Proteomes" id="UP000594800"/>
    </source>
</evidence>
<keyword evidence="7" id="KW-0969">Cilium</keyword>
<evidence type="ECO:0000313" key="7">
    <source>
        <dbReference type="EMBL" id="QPH53075.1"/>
    </source>
</evidence>
<dbReference type="InterPro" id="IPR005648">
    <property type="entry name" value="FlgD"/>
</dbReference>
<feature type="region of interest" description="Disordered" evidence="6">
    <location>
        <begin position="188"/>
        <end position="210"/>
    </location>
</feature>
<evidence type="ECO:0000256" key="5">
    <source>
        <dbReference type="RuleBase" id="RU362076"/>
    </source>
</evidence>
<proteinExistence type="inferred from homology"/>
<keyword evidence="3 5" id="KW-1005">Bacterial flagellum biogenesis</keyword>
<evidence type="ECO:0000256" key="3">
    <source>
        <dbReference type="ARBA" id="ARBA00022795"/>
    </source>
</evidence>
<sequence length="210" mass="22091">MDAVTSTTQTQSQAPAASTNTSSVTDYETFLTLLTAQLRNQNPLNPMESTEFVAQLATFTSVEQQILTNTKLDGLTSALRESDVSALGGWIGREVAVEGPIPFNGTPVTPEFDADAPTGARLVVRDGLGEIVSDQPYGSGTWTGTLNNGLQASPGTYSFELRGPAAQGDRLIANGYGFATVEEARFSPDGNSLRLSDGRDVPASSVSALR</sequence>